<keyword evidence="14" id="KW-1185">Reference proteome</keyword>
<feature type="domain" description="NAD-dependent epimerase/dehydratase" evidence="12">
    <location>
        <begin position="4"/>
        <end position="251"/>
    </location>
</feature>
<organism evidence="13 14">
    <name type="scientific">Leifsonia tongyongensis</name>
    <dbReference type="NCBI Taxonomy" id="1268043"/>
    <lineage>
        <taxon>Bacteria</taxon>
        <taxon>Bacillati</taxon>
        <taxon>Actinomycetota</taxon>
        <taxon>Actinomycetes</taxon>
        <taxon>Micrococcales</taxon>
        <taxon>Microbacteriaceae</taxon>
        <taxon>Leifsonia</taxon>
    </lineage>
</organism>
<accession>A0A6L9Y057</accession>
<sequence length="325" mass="34344">MRTLITGGAGYIGSHVVRLLRDRGDSVVVVDDLSTGFADRVAGTRLVRLDLASDTAPAIIEAVLREEQIDAVLHFAARKQVHESVNRPAWYYAQNVGSLANLLLAMESAEVSRLVFSSSAAVYGAVEGDAVAESAPTHPVNPYGRTKLIGEQLIDDAAIGTGLSAVSLRYFNVGGAGWPDLADRAILNLIPMVFERIDVGLPPAIFGDDYPTADGTCIRDFVHVLDLADAHVEALDHLAGGAHGHQVFNVGTGEGTSVRAMIEEILAVAGSGLVPEVHDRRPGDPASVVASPALIAATLGWRAQRGLDEIVRSAWDAHLTRAPGE</sequence>
<evidence type="ECO:0000256" key="9">
    <source>
        <dbReference type="ARBA" id="ARBA00023277"/>
    </source>
</evidence>
<dbReference type="Proteomes" id="UP000474967">
    <property type="component" value="Unassembled WGS sequence"/>
</dbReference>
<keyword evidence="7" id="KW-0520">NAD</keyword>
<evidence type="ECO:0000256" key="10">
    <source>
        <dbReference type="ARBA" id="ARBA00031367"/>
    </source>
</evidence>
<comment type="pathway">
    <text evidence="3">Carbohydrate metabolism; galactose metabolism.</text>
</comment>
<evidence type="ECO:0000313" key="13">
    <source>
        <dbReference type="EMBL" id="NEN07020.1"/>
    </source>
</evidence>
<dbReference type="NCBIfam" id="TIGR01179">
    <property type="entry name" value="galE"/>
    <property type="match status" value="1"/>
</dbReference>
<evidence type="ECO:0000313" key="14">
    <source>
        <dbReference type="Proteomes" id="UP000474967"/>
    </source>
</evidence>
<reference evidence="13 14" key="1">
    <citation type="journal article" date="2014" name="J. Microbiol.">
        <title>Diaminobutyricibacter tongyongensis gen. nov., sp. nov. and Homoserinibacter gongjuensis gen. nov., sp. nov. belong to the family Microbacteriaceae.</title>
        <authorList>
            <person name="Kim S.J."/>
            <person name="Ahn J.H."/>
            <person name="Weon H.Y."/>
            <person name="Hamada M."/>
            <person name="Suzuki K."/>
            <person name="Kwon S.W."/>
        </authorList>
    </citation>
    <scope>NUCLEOTIDE SEQUENCE [LARGE SCALE GENOMIC DNA]</scope>
    <source>
        <strain evidence="13 14">NBRC 108724</strain>
    </source>
</reference>
<dbReference type="InterPro" id="IPR001509">
    <property type="entry name" value="Epimerase_deHydtase"/>
</dbReference>
<comment type="caution">
    <text evidence="13">The sequence shown here is derived from an EMBL/GenBank/DDBJ whole genome shotgun (WGS) entry which is preliminary data.</text>
</comment>
<name>A0A6L9Y057_9MICO</name>
<dbReference type="Pfam" id="PF01370">
    <property type="entry name" value="Epimerase"/>
    <property type="match status" value="1"/>
</dbReference>
<dbReference type="SUPFAM" id="SSF51735">
    <property type="entry name" value="NAD(P)-binding Rossmann-fold domains"/>
    <property type="match status" value="1"/>
</dbReference>
<dbReference type="GO" id="GO:0003978">
    <property type="term" value="F:UDP-glucose 4-epimerase activity"/>
    <property type="evidence" value="ECO:0007669"/>
    <property type="project" value="UniProtKB-EC"/>
</dbReference>
<proteinExistence type="inferred from homology"/>
<keyword evidence="9" id="KW-0119">Carbohydrate metabolism</keyword>
<dbReference type="Gene3D" id="3.40.50.720">
    <property type="entry name" value="NAD(P)-binding Rossmann-like Domain"/>
    <property type="match status" value="1"/>
</dbReference>
<dbReference type="UniPathway" id="UPA00214"/>
<evidence type="ECO:0000256" key="6">
    <source>
        <dbReference type="ARBA" id="ARBA00018569"/>
    </source>
</evidence>
<dbReference type="AlphaFoldDB" id="A0A6L9Y057"/>
<evidence type="ECO:0000259" key="12">
    <source>
        <dbReference type="Pfam" id="PF01370"/>
    </source>
</evidence>
<dbReference type="RefSeq" id="WP_163290481.1">
    <property type="nucleotide sequence ID" value="NZ_JAAGWY010000003.1"/>
</dbReference>
<protein>
    <recommendedName>
        <fullName evidence="6">UDP-glucose 4-epimerase</fullName>
        <ecNumber evidence="5">5.1.3.2</ecNumber>
    </recommendedName>
    <alternativeName>
        <fullName evidence="11">Galactowaldenase</fullName>
    </alternativeName>
    <alternativeName>
        <fullName evidence="10">UDP-galactose 4-epimerase</fullName>
    </alternativeName>
</protein>
<gene>
    <name evidence="13" type="primary">galE</name>
    <name evidence="13" type="ORF">G3T36_14235</name>
</gene>
<dbReference type="GO" id="GO:0033499">
    <property type="term" value="P:galactose catabolic process via UDP-galactose, Leloir pathway"/>
    <property type="evidence" value="ECO:0007669"/>
    <property type="project" value="TreeGrafter"/>
</dbReference>
<evidence type="ECO:0000256" key="2">
    <source>
        <dbReference type="ARBA" id="ARBA00001911"/>
    </source>
</evidence>
<evidence type="ECO:0000256" key="7">
    <source>
        <dbReference type="ARBA" id="ARBA00023027"/>
    </source>
</evidence>
<keyword evidence="8 13" id="KW-0413">Isomerase</keyword>
<dbReference type="PANTHER" id="PTHR43725">
    <property type="entry name" value="UDP-GLUCOSE 4-EPIMERASE"/>
    <property type="match status" value="1"/>
</dbReference>
<evidence type="ECO:0000256" key="4">
    <source>
        <dbReference type="ARBA" id="ARBA00007637"/>
    </source>
</evidence>
<evidence type="ECO:0000256" key="1">
    <source>
        <dbReference type="ARBA" id="ARBA00000083"/>
    </source>
</evidence>
<evidence type="ECO:0000256" key="5">
    <source>
        <dbReference type="ARBA" id="ARBA00013189"/>
    </source>
</evidence>
<dbReference type="Gene3D" id="3.90.25.10">
    <property type="entry name" value="UDP-galactose 4-epimerase, domain 1"/>
    <property type="match status" value="1"/>
</dbReference>
<evidence type="ECO:0000256" key="3">
    <source>
        <dbReference type="ARBA" id="ARBA00004947"/>
    </source>
</evidence>
<dbReference type="EC" id="5.1.3.2" evidence="5"/>
<comment type="catalytic activity">
    <reaction evidence="1">
        <text>UDP-alpha-D-glucose = UDP-alpha-D-galactose</text>
        <dbReference type="Rhea" id="RHEA:22168"/>
        <dbReference type="ChEBI" id="CHEBI:58885"/>
        <dbReference type="ChEBI" id="CHEBI:66914"/>
        <dbReference type="EC" id="5.1.3.2"/>
    </reaction>
</comment>
<comment type="cofactor">
    <cofactor evidence="2">
        <name>NAD(+)</name>
        <dbReference type="ChEBI" id="CHEBI:57540"/>
    </cofactor>
</comment>
<comment type="similarity">
    <text evidence="4">Belongs to the NAD(P)-dependent epimerase/dehydratase family.</text>
</comment>
<dbReference type="InterPro" id="IPR036291">
    <property type="entry name" value="NAD(P)-bd_dom_sf"/>
</dbReference>
<dbReference type="PANTHER" id="PTHR43725:SF53">
    <property type="entry name" value="UDP-ARABINOSE 4-EPIMERASE 1"/>
    <property type="match status" value="1"/>
</dbReference>
<evidence type="ECO:0000256" key="11">
    <source>
        <dbReference type="ARBA" id="ARBA00033067"/>
    </source>
</evidence>
<dbReference type="InterPro" id="IPR005886">
    <property type="entry name" value="UDP_G4E"/>
</dbReference>
<evidence type="ECO:0000256" key="8">
    <source>
        <dbReference type="ARBA" id="ARBA00023235"/>
    </source>
</evidence>
<dbReference type="EMBL" id="JAAGWY010000003">
    <property type="protein sequence ID" value="NEN07020.1"/>
    <property type="molecule type" value="Genomic_DNA"/>
</dbReference>